<comment type="similarity">
    <text evidence="2 4">Belongs to the bacterial solute-binding protein 3 family.</text>
</comment>
<dbReference type="InterPro" id="IPR018313">
    <property type="entry name" value="SBP_3_CS"/>
</dbReference>
<evidence type="ECO:0000259" key="5">
    <source>
        <dbReference type="SMART" id="SM00062"/>
    </source>
</evidence>
<dbReference type="SUPFAM" id="SSF53850">
    <property type="entry name" value="Periplasmic binding protein-like II"/>
    <property type="match status" value="1"/>
</dbReference>
<dbReference type="STRING" id="1122619.GCA_000373745_00586"/>
<dbReference type="GO" id="GO:0030313">
    <property type="term" value="C:cell envelope"/>
    <property type="evidence" value="ECO:0007669"/>
    <property type="project" value="UniProtKB-SubCell"/>
</dbReference>
<sequence>MYYINLAIKAVEFKSLIFYITKITRAEKIMKKLTSLVAATILGLASFAVAAQDKAELRIGAEASYAPFEYKLPSGELAGFDIDIGNAICEKLDMTCVWVEQPFDSLIPGLLARKFDLAHSAITVTEERKKTIDFTDPLYEVSSQLVAPKGSSIDGSDESLKGKTVGVLQGSVQETYARERWGRRSGVRVTAYMDQTQTISDLKVGRIDAILFESPNAVEGLLGTPDGDSYEFVGEPITNDPIMNNEIAIGLRQGDEELKAKINEVIQALKDEGVIEKFAEKYFQEGEISVVN</sequence>
<feature type="domain" description="Solute-binding protein family 3/N-terminal" evidence="5">
    <location>
        <begin position="56"/>
        <end position="286"/>
    </location>
</feature>
<gene>
    <name evidence="6" type="primary">argT</name>
    <name evidence="6" type="ORF">NCTC11997_01596</name>
</gene>
<evidence type="ECO:0000256" key="4">
    <source>
        <dbReference type="RuleBase" id="RU003744"/>
    </source>
</evidence>
<dbReference type="PANTHER" id="PTHR35936">
    <property type="entry name" value="MEMBRANE-BOUND LYTIC MUREIN TRANSGLYCOSYLASE F"/>
    <property type="match status" value="1"/>
</dbReference>
<evidence type="ECO:0000313" key="6">
    <source>
        <dbReference type="EMBL" id="SUA54729.1"/>
    </source>
</evidence>
<dbReference type="AlphaFoldDB" id="A0A378XH97"/>
<evidence type="ECO:0000256" key="3">
    <source>
        <dbReference type="ARBA" id="ARBA00022729"/>
    </source>
</evidence>
<dbReference type="PANTHER" id="PTHR35936:SF13">
    <property type="entry name" value="HISTIDINE-BINDING PERIPLASMIC PROTEIN"/>
    <property type="match status" value="1"/>
</dbReference>
<name>A0A378XH97_9BURK</name>
<reference evidence="6 7" key="1">
    <citation type="submission" date="2018-06" db="EMBL/GenBank/DDBJ databases">
        <authorList>
            <consortium name="Pathogen Informatics"/>
            <person name="Doyle S."/>
        </authorList>
    </citation>
    <scope>NUCLEOTIDE SEQUENCE [LARGE SCALE GENOMIC DNA]</scope>
    <source>
        <strain evidence="6 7">NCTC11997</strain>
    </source>
</reference>
<dbReference type="Pfam" id="PF00497">
    <property type="entry name" value="SBP_bac_3"/>
    <property type="match status" value="1"/>
</dbReference>
<evidence type="ECO:0000256" key="2">
    <source>
        <dbReference type="ARBA" id="ARBA00010333"/>
    </source>
</evidence>
<accession>A0A378XH97</accession>
<organism evidence="6 7">
    <name type="scientific">Oligella ureolytica</name>
    <dbReference type="NCBI Taxonomy" id="90244"/>
    <lineage>
        <taxon>Bacteria</taxon>
        <taxon>Pseudomonadati</taxon>
        <taxon>Pseudomonadota</taxon>
        <taxon>Betaproteobacteria</taxon>
        <taxon>Burkholderiales</taxon>
        <taxon>Alcaligenaceae</taxon>
        <taxon>Oligella</taxon>
    </lineage>
</organism>
<protein>
    <submittedName>
        <fullName evidence="6">Lysine-arginine-ornithine-binding periplasmic protein</fullName>
    </submittedName>
</protein>
<dbReference type="PROSITE" id="PS01039">
    <property type="entry name" value="SBP_BACTERIAL_3"/>
    <property type="match status" value="1"/>
</dbReference>
<dbReference type="SMART" id="SM00062">
    <property type="entry name" value="PBPb"/>
    <property type="match status" value="1"/>
</dbReference>
<dbReference type="Proteomes" id="UP000254603">
    <property type="component" value="Unassembled WGS sequence"/>
</dbReference>
<dbReference type="EMBL" id="UGSB01000001">
    <property type="protein sequence ID" value="SUA54729.1"/>
    <property type="molecule type" value="Genomic_DNA"/>
</dbReference>
<comment type="subcellular location">
    <subcellularLocation>
        <location evidence="1">Cell envelope</location>
    </subcellularLocation>
</comment>
<dbReference type="Gene3D" id="3.40.190.10">
    <property type="entry name" value="Periplasmic binding protein-like II"/>
    <property type="match status" value="2"/>
</dbReference>
<evidence type="ECO:0000313" key="7">
    <source>
        <dbReference type="Proteomes" id="UP000254603"/>
    </source>
</evidence>
<proteinExistence type="inferred from homology"/>
<dbReference type="InterPro" id="IPR001638">
    <property type="entry name" value="Solute-binding_3/MltF_N"/>
</dbReference>
<keyword evidence="3" id="KW-0732">Signal</keyword>
<evidence type="ECO:0000256" key="1">
    <source>
        <dbReference type="ARBA" id="ARBA00004196"/>
    </source>
</evidence>